<sequence length="93" mass="10819">MRKMIDMAGGRLSDLPESVLLYILSAARRKRSRENQRFIYSMEVSLDVCSGVARFQLLCWPRRGQEDEDDVVDFVTSTHRKALLDLFPENQKI</sequence>
<gene>
    <name evidence="1" type="ORF">HAX54_000337</name>
</gene>
<proteinExistence type="predicted"/>
<evidence type="ECO:0008006" key="3">
    <source>
        <dbReference type="Google" id="ProtNLM"/>
    </source>
</evidence>
<name>A0ABS8T1S0_DATST</name>
<evidence type="ECO:0000313" key="2">
    <source>
        <dbReference type="Proteomes" id="UP000823775"/>
    </source>
</evidence>
<dbReference type="Proteomes" id="UP000823775">
    <property type="component" value="Unassembled WGS sequence"/>
</dbReference>
<dbReference type="EMBL" id="JACEIK010001009">
    <property type="protein sequence ID" value="MCD7464985.1"/>
    <property type="molecule type" value="Genomic_DNA"/>
</dbReference>
<reference evidence="1 2" key="1">
    <citation type="journal article" date="2021" name="BMC Genomics">
        <title>Datura genome reveals duplications of psychoactive alkaloid biosynthetic genes and high mutation rate following tissue culture.</title>
        <authorList>
            <person name="Rajewski A."/>
            <person name="Carter-House D."/>
            <person name="Stajich J."/>
            <person name="Litt A."/>
        </authorList>
    </citation>
    <scope>NUCLEOTIDE SEQUENCE [LARGE SCALE GENOMIC DNA]</scope>
    <source>
        <strain evidence="1">AR-01</strain>
    </source>
</reference>
<evidence type="ECO:0000313" key="1">
    <source>
        <dbReference type="EMBL" id="MCD7464985.1"/>
    </source>
</evidence>
<keyword evidence="2" id="KW-1185">Reference proteome</keyword>
<organism evidence="1 2">
    <name type="scientific">Datura stramonium</name>
    <name type="common">Jimsonweed</name>
    <name type="synonym">Common thornapple</name>
    <dbReference type="NCBI Taxonomy" id="4076"/>
    <lineage>
        <taxon>Eukaryota</taxon>
        <taxon>Viridiplantae</taxon>
        <taxon>Streptophyta</taxon>
        <taxon>Embryophyta</taxon>
        <taxon>Tracheophyta</taxon>
        <taxon>Spermatophyta</taxon>
        <taxon>Magnoliopsida</taxon>
        <taxon>eudicotyledons</taxon>
        <taxon>Gunneridae</taxon>
        <taxon>Pentapetalae</taxon>
        <taxon>asterids</taxon>
        <taxon>lamiids</taxon>
        <taxon>Solanales</taxon>
        <taxon>Solanaceae</taxon>
        <taxon>Solanoideae</taxon>
        <taxon>Datureae</taxon>
        <taxon>Datura</taxon>
    </lineage>
</organism>
<protein>
    <recommendedName>
        <fullName evidence="3">F-box protein</fullName>
    </recommendedName>
</protein>
<accession>A0ABS8T1S0</accession>
<comment type="caution">
    <text evidence="1">The sequence shown here is derived from an EMBL/GenBank/DDBJ whole genome shotgun (WGS) entry which is preliminary data.</text>
</comment>